<dbReference type="GeneID" id="66319832"/>
<evidence type="ECO:0000256" key="4">
    <source>
        <dbReference type="ARBA" id="ARBA00022692"/>
    </source>
</evidence>
<evidence type="ECO:0000256" key="8">
    <source>
        <dbReference type="SAM" id="Phobius"/>
    </source>
</evidence>
<dbReference type="GO" id="GO:0005886">
    <property type="term" value="C:plasma membrane"/>
    <property type="evidence" value="ECO:0007669"/>
    <property type="project" value="TreeGrafter"/>
</dbReference>
<evidence type="ECO:0000256" key="5">
    <source>
        <dbReference type="ARBA" id="ARBA00022989"/>
    </source>
</evidence>
<evidence type="ECO:0000313" key="11">
    <source>
        <dbReference type="Proteomes" id="UP000006160"/>
    </source>
</evidence>
<organism evidence="10 11">
    <name type="scientific">Clostridium botulinum D str. 1873</name>
    <dbReference type="NCBI Taxonomy" id="592027"/>
    <lineage>
        <taxon>Bacteria</taxon>
        <taxon>Bacillati</taxon>
        <taxon>Bacillota</taxon>
        <taxon>Clostridia</taxon>
        <taxon>Eubacteriales</taxon>
        <taxon>Clostridiaceae</taxon>
        <taxon>Clostridium</taxon>
    </lineage>
</organism>
<evidence type="ECO:0000256" key="1">
    <source>
        <dbReference type="ARBA" id="ARBA00004370"/>
    </source>
</evidence>
<accession>A0A9P2LLC7</accession>
<protein>
    <submittedName>
        <fullName evidence="10">Cell division septal protein divIB/FtsQ</fullName>
    </submittedName>
</protein>
<evidence type="ECO:0000313" key="10">
    <source>
        <dbReference type="EMBL" id="EES91387.1"/>
    </source>
</evidence>
<gene>
    <name evidence="10" type="ORF">CLG_B1120</name>
</gene>
<keyword evidence="4 8" id="KW-0812">Transmembrane</keyword>
<evidence type="ECO:0000259" key="9">
    <source>
        <dbReference type="PROSITE" id="PS51779"/>
    </source>
</evidence>
<reference evidence="10 11" key="1">
    <citation type="submission" date="2009-10" db="EMBL/GenBank/DDBJ databases">
        <authorList>
            <person name="Shrivastava S."/>
            <person name="Brinkac L.B."/>
            <person name="Brown J.L."/>
            <person name="Bruce D.B."/>
            <person name="Detter C."/>
            <person name="Green L.D."/>
            <person name="Munk C.A."/>
            <person name="Rogers Y.C."/>
            <person name="Tapia R."/>
            <person name="Saunders E.S."/>
            <person name="Sims D.R."/>
            <person name="Smith L.A."/>
            <person name="Smith T.J."/>
            <person name="Sutton G."/>
            <person name="Brettin T."/>
        </authorList>
    </citation>
    <scope>NUCLEOTIDE SEQUENCE [LARGE SCALE GENOMIC DNA]</scope>
    <source>
        <strain evidence="11">D str. 1873</strain>
    </source>
</reference>
<keyword evidence="3 10" id="KW-0132">Cell division</keyword>
<keyword evidence="5 8" id="KW-1133">Transmembrane helix</keyword>
<dbReference type="Pfam" id="PF08478">
    <property type="entry name" value="POTRA_1"/>
    <property type="match status" value="1"/>
</dbReference>
<keyword evidence="2" id="KW-1003">Cell membrane</keyword>
<evidence type="ECO:0000256" key="2">
    <source>
        <dbReference type="ARBA" id="ARBA00022475"/>
    </source>
</evidence>
<feature type="domain" description="POTRA" evidence="9">
    <location>
        <begin position="50"/>
        <end position="118"/>
    </location>
</feature>
<dbReference type="PANTHER" id="PTHR37820:SF1">
    <property type="entry name" value="CELL DIVISION PROTEIN FTSQ"/>
    <property type="match status" value="1"/>
</dbReference>
<keyword evidence="6 8" id="KW-0472">Membrane</keyword>
<dbReference type="InterPro" id="IPR013685">
    <property type="entry name" value="POTRA_FtsQ_type"/>
</dbReference>
<dbReference type="Proteomes" id="UP000006160">
    <property type="component" value="Unassembled WGS sequence"/>
</dbReference>
<dbReference type="RefSeq" id="WP_003376156.1">
    <property type="nucleotide sequence ID" value="NZ_ACSJ01000007.1"/>
</dbReference>
<keyword evidence="7" id="KW-0131">Cell cycle</keyword>
<name>A0A9P2LLC7_CLOBO</name>
<evidence type="ECO:0000256" key="7">
    <source>
        <dbReference type="ARBA" id="ARBA00023306"/>
    </source>
</evidence>
<dbReference type="PROSITE" id="PS51779">
    <property type="entry name" value="POTRA"/>
    <property type="match status" value="1"/>
</dbReference>
<dbReference type="InterPro" id="IPR034746">
    <property type="entry name" value="POTRA"/>
</dbReference>
<dbReference type="GO" id="GO:0051301">
    <property type="term" value="P:cell division"/>
    <property type="evidence" value="ECO:0007669"/>
    <property type="project" value="UniProtKB-KW"/>
</dbReference>
<evidence type="ECO:0000256" key="6">
    <source>
        <dbReference type="ARBA" id="ARBA00023136"/>
    </source>
</evidence>
<dbReference type="Gene3D" id="3.10.20.310">
    <property type="entry name" value="membrane protein fhac"/>
    <property type="match status" value="1"/>
</dbReference>
<sequence>MTINSKIRKNKERNELILKRRKRKKIKKYTLSIILLVSIVTTLCLKLPYFAVKDIEVTNNRNITSEEIKKLSQVQLGKNIFYLNLSKVKESILTNSYILDANVKRQFPDHIKIDVQERIAVFYVKQQDQYLIIDKDGVVLEEKATINGMKLIKLEGFEKDPYKVGEAIKTKDERKIKTIGEVTDLISRLNEGIPEPSIVNIDDLTNIIFCYGDMIVKLGTTENLEEKYNKALNILMGNGLANKKGYIDISFNGEPVFAVKD</sequence>
<dbReference type="InterPro" id="IPR050487">
    <property type="entry name" value="FtsQ_DivIB"/>
</dbReference>
<dbReference type="AlphaFoldDB" id="A0A9P2LLC7"/>
<proteinExistence type="predicted"/>
<comment type="subcellular location">
    <subcellularLocation>
        <location evidence="1">Membrane</location>
    </subcellularLocation>
</comment>
<dbReference type="PANTHER" id="PTHR37820">
    <property type="entry name" value="CELL DIVISION PROTEIN DIVIB"/>
    <property type="match status" value="1"/>
</dbReference>
<evidence type="ECO:0000256" key="3">
    <source>
        <dbReference type="ARBA" id="ARBA00022618"/>
    </source>
</evidence>
<dbReference type="EMBL" id="ACSJ01000007">
    <property type="protein sequence ID" value="EES91387.1"/>
    <property type="molecule type" value="Genomic_DNA"/>
</dbReference>
<feature type="transmembrane region" description="Helical" evidence="8">
    <location>
        <begin position="29"/>
        <end position="51"/>
    </location>
</feature>
<comment type="caution">
    <text evidence="10">The sequence shown here is derived from an EMBL/GenBank/DDBJ whole genome shotgun (WGS) entry which is preliminary data.</text>
</comment>